<keyword evidence="1" id="KW-1185">Reference proteome</keyword>
<accession>A0A1I7VHT1</accession>
<dbReference type="AlphaFoldDB" id="A0A1I7VHT1"/>
<proteinExistence type="predicted"/>
<dbReference type="Proteomes" id="UP000095285">
    <property type="component" value="Unassembled WGS sequence"/>
</dbReference>
<reference evidence="1" key="1">
    <citation type="submission" date="2012-04" db="EMBL/GenBank/DDBJ databases">
        <title>The Genome Sequence of Loa loa.</title>
        <authorList>
            <consortium name="The Broad Institute Genome Sequencing Platform"/>
            <consortium name="Broad Institute Genome Sequencing Center for Infectious Disease"/>
            <person name="Nutman T.B."/>
            <person name="Fink D.L."/>
            <person name="Russ C."/>
            <person name="Young S."/>
            <person name="Zeng Q."/>
            <person name="Gargeya S."/>
            <person name="Alvarado L."/>
            <person name="Berlin A."/>
            <person name="Chapman S.B."/>
            <person name="Chen Z."/>
            <person name="Freedman E."/>
            <person name="Gellesch M."/>
            <person name="Goldberg J."/>
            <person name="Griggs A."/>
            <person name="Gujja S."/>
            <person name="Heilman E.R."/>
            <person name="Heiman D."/>
            <person name="Howarth C."/>
            <person name="Mehta T."/>
            <person name="Neiman D."/>
            <person name="Pearson M."/>
            <person name="Roberts A."/>
            <person name="Saif S."/>
            <person name="Shea T."/>
            <person name="Shenoy N."/>
            <person name="Sisk P."/>
            <person name="Stolte C."/>
            <person name="Sykes S."/>
            <person name="White J."/>
            <person name="Yandava C."/>
            <person name="Haas B."/>
            <person name="Henn M.R."/>
            <person name="Nusbaum C."/>
            <person name="Birren B."/>
        </authorList>
    </citation>
    <scope>NUCLEOTIDE SEQUENCE [LARGE SCALE GENOMIC DNA]</scope>
</reference>
<name>A0A1I7VHT1_LOALO</name>
<dbReference type="WBParaSite" id="EN70_2688">
    <property type="protein sequence ID" value="EN70_2688"/>
    <property type="gene ID" value="EN70_2688"/>
</dbReference>
<organism evidence="1 2">
    <name type="scientific">Loa loa</name>
    <name type="common">Eye worm</name>
    <name type="synonym">Filaria loa</name>
    <dbReference type="NCBI Taxonomy" id="7209"/>
    <lineage>
        <taxon>Eukaryota</taxon>
        <taxon>Metazoa</taxon>
        <taxon>Ecdysozoa</taxon>
        <taxon>Nematoda</taxon>
        <taxon>Chromadorea</taxon>
        <taxon>Rhabditida</taxon>
        <taxon>Spirurina</taxon>
        <taxon>Spiruromorpha</taxon>
        <taxon>Filarioidea</taxon>
        <taxon>Onchocercidae</taxon>
        <taxon>Loa</taxon>
    </lineage>
</organism>
<protein>
    <submittedName>
        <fullName evidence="2">Transmembrane protein</fullName>
    </submittedName>
</protein>
<evidence type="ECO:0000313" key="1">
    <source>
        <dbReference type="Proteomes" id="UP000095285"/>
    </source>
</evidence>
<reference evidence="2" key="2">
    <citation type="submission" date="2016-11" db="UniProtKB">
        <authorList>
            <consortium name="WormBaseParasite"/>
        </authorList>
    </citation>
    <scope>IDENTIFICATION</scope>
</reference>
<sequence length="97" mass="10739">LHVKYDVTHDVVIARLSYPFNLSRTMQDLQFIIIVIASSTFDESVTDIICTQLEQNVVVTILLQFLTTNSLAQFITSVQAGYAALNDQILGNSSISC</sequence>
<evidence type="ECO:0000313" key="2">
    <source>
        <dbReference type="WBParaSite" id="EN70_2688"/>
    </source>
</evidence>